<gene>
    <name evidence="1" type="ORF">PAHAL_8G215400</name>
</gene>
<dbReference type="Proteomes" id="UP000243499">
    <property type="component" value="Chromosome 8"/>
</dbReference>
<organism evidence="1">
    <name type="scientific">Panicum hallii</name>
    <dbReference type="NCBI Taxonomy" id="206008"/>
    <lineage>
        <taxon>Eukaryota</taxon>
        <taxon>Viridiplantae</taxon>
        <taxon>Streptophyta</taxon>
        <taxon>Embryophyta</taxon>
        <taxon>Tracheophyta</taxon>
        <taxon>Spermatophyta</taxon>
        <taxon>Magnoliopsida</taxon>
        <taxon>Liliopsida</taxon>
        <taxon>Poales</taxon>
        <taxon>Poaceae</taxon>
        <taxon>PACMAD clade</taxon>
        <taxon>Panicoideae</taxon>
        <taxon>Panicodae</taxon>
        <taxon>Paniceae</taxon>
        <taxon>Panicinae</taxon>
        <taxon>Panicum</taxon>
        <taxon>Panicum sect. Panicum</taxon>
    </lineage>
</organism>
<protein>
    <submittedName>
        <fullName evidence="1">Uncharacterized protein</fullName>
    </submittedName>
</protein>
<dbReference type="GO" id="GO:0006357">
    <property type="term" value="P:regulation of transcription by RNA polymerase II"/>
    <property type="evidence" value="ECO:0007669"/>
    <property type="project" value="TreeGrafter"/>
</dbReference>
<dbReference type="PANTHER" id="PTHR34396">
    <property type="entry name" value="OS03G0264950 PROTEIN-RELATED"/>
    <property type="match status" value="1"/>
</dbReference>
<dbReference type="PANTHER" id="PTHR34396:SF25">
    <property type="entry name" value="BOUNDARY ELEMENT ASSOCIATED FACTOR"/>
    <property type="match status" value="1"/>
</dbReference>
<dbReference type="GO" id="GO:1990837">
    <property type="term" value="F:sequence-specific double-stranded DNA binding"/>
    <property type="evidence" value="ECO:0007669"/>
    <property type="project" value="TreeGrafter"/>
</dbReference>
<reference evidence="1" key="1">
    <citation type="submission" date="2018-04" db="EMBL/GenBank/DDBJ databases">
        <title>WGS assembly of Panicum hallii.</title>
        <authorList>
            <person name="Lovell J."/>
            <person name="Jenkins J."/>
            <person name="Lowry D."/>
            <person name="Mamidi S."/>
            <person name="Sreedasyam A."/>
            <person name="Weng X."/>
            <person name="Barry K."/>
            <person name="Bonette J."/>
            <person name="Campitelli B."/>
            <person name="Daum C."/>
            <person name="Gordon S."/>
            <person name="Gould B."/>
            <person name="Lipzen A."/>
            <person name="Macqueen A."/>
            <person name="Palacio-Mejia J."/>
            <person name="Plott C."/>
            <person name="Shakirov E."/>
            <person name="Shu S."/>
            <person name="Yoshinaga Y."/>
            <person name="Zane M."/>
            <person name="Rokhsar D."/>
            <person name="Grimwood J."/>
            <person name="Schmutz J."/>
            <person name="Juenger T."/>
        </authorList>
    </citation>
    <scope>NUCLEOTIDE SEQUENCE [LARGE SCALE GENOMIC DNA]</scope>
    <source>
        <strain evidence="1">FIL2</strain>
    </source>
</reference>
<dbReference type="EMBL" id="CM008053">
    <property type="protein sequence ID" value="PAN43173.1"/>
    <property type="molecule type" value="Genomic_DNA"/>
</dbReference>
<name>A0A2S3IEX5_9POAL</name>
<sequence>MEAHLTAPHGNDSARRAPLQRLSCQFKNMEEEEGASLLFMHDEPRIRAPQSPVLSPSISSLRKHLKRCNKKKKALRVAGQLNASIMTPDRVALEPWTFNQAVSCKELMSMIVLHELPFSLVEYDGFRSS</sequence>
<evidence type="ECO:0000313" key="1">
    <source>
        <dbReference type="EMBL" id="PAN43173.1"/>
    </source>
</evidence>
<dbReference type="AlphaFoldDB" id="A0A2S3IEX5"/>
<dbReference type="InterPro" id="IPR053031">
    <property type="entry name" value="Cuticle_assoc_protein"/>
</dbReference>
<dbReference type="Gramene" id="PAN43173">
    <property type="protein sequence ID" value="PAN43173"/>
    <property type="gene ID" value="PAHAL_8G215400"/>
</dbReference>
<dbReference type="GO" id="GO:0005634">
    <property type="term" value="C:nucleus"/>
    <property type="evidence" value="ECO:0007669"/>
    <property type="project" value="TreeGrafter"/>
</dbReference>
<proteinExistence type="predicted"/>
<accession>A0A2S3IEX5</accession>